<evidence type="ECO:0000313" key="2">
    <source>
        <dbReference type="Proteomes" id="UP000321907"/>
    </source>
</evidence>
<dbReference type="OrthoDB" id="1043955at2"/>
<organism evidence="1 2">
    <name type="scientific">Neolewinella aurantiaca</name>
    <dbReference type="NCBI Taxonomy" id="2602767"/>
    <lineage>
        <taxon>Bacteria</taxon>
        <taxon>Pseudomonadati</taxon>
        <taxon>Bacteroidota</taxon>
        <taxon>Saprospiria</taxon>
        <taxon>Saprospirales</taxon>
        <taxon>Lewinellaceae</taxon>
        <taxon>Neolewinella</taxon>
    </lineage>
</organism>
<name>A0A5C7FQA1_9BACT</name>
<proteinExistence type="predicted"/>
<reference evidence="1 2" key="1">
    <citation type="submission" date="2019-08" db="EMBL/GenBank/DDBJ databases">
        <title>Lewinella sp. strain SSH13 Genome sequencing and assembly.</title>
        <authorList>
            <person name="Kim I."/>
        </authorList>
    </citation>
    <scope>NUCLEOTIDE SEQUENCE [LARGE SCALE GENOMIC DNA]</scope>
    <source>
        <strain evidence="1 2">SSH13</strain>
    </source>
</reference>
<dbReference type="RefSeq" id="WP_147932221.1">
    <property type="nucleotide sequence ID" value="NZ_VOXD01000035.1"/>
</dbReference>
<accession>A0A5C7FQA1</accession>
<sequence>MVFPSGVDVHSDLIKECSDYNIPLFVSHIEHNTFSPTFMRVTSPNFLNACEVDFSRHYFSEITPCILHKVRQEFERRVFTVSHVPNHFDFMAAAQEFEISYLIPNLDPTFGDCDDNQ</sequence>
<comment type="caution">
    <text evidence="1">The sequence shown here is derived from an EMBL/GenBank/DDBJ whole genome shotgun (WGS) entry which is preliminary data.</text>
</comment>
<evidence type="ECO:0000313" key="1">
    <source>
        <dbReference type="EMBL" id="TXF87546.1"/>
    </source>
</evidence>
<dbReference type="EMBL" id="VOXD01000035">
    <property type="protein sequence ID" value="TXF87546.1"/>
    <property type="molecule type" value="Genomic_DNA"/>
</dbReference>
<keyword evidence="2" id="KW-1185">Reference proteome</keyword>
<dbReference type="Proteomes" id="UP000321907">
    <property type="component" value="Unassembled WGS sequence"/>
</dbReference>
<protein>
    <submittedName>
        <fullName evidence="1">Uncharacterized protein</fullName>
    </submittedName>
</protein>
<gene>
    <name evidence="1" type="ORF">FUA23_18320</name>
</gene>
<dbReference type="AlphaFoldDB" id="A0A5C7FQA1"/>